<dbReference type="GeneTree" id="ENSGT01050000244808"/>
<dbReference type="InterPro" id="IPR003599">
    <property type="entry name" value="Ig_sub"/>
</dbReference>
<reference evidence="7" key="1">
    <citation type="submission" date="2020-06" db="EMBL/GenBank/DDBJ databases">
        <authorList>
            <consortium name="Wellcome Sanger Institute Data Sharing"/>
        </authorList>
    </citation>
    <scope>NUCLEOTIDE SEQUENCE [LARGE SCALE GENOMIC DNA]</scope>
</reference>
<evidence type="ECO:0000313" key="8">
    <source>
        <dbReference type="Proteomes" id="UP000694564"/>
    </source>
</evidence>
<evidence type="ECO:0000256" key="5">
    <source>
        <dbReference type="SAM" id="SignalP"/>
    </source>
</evidence>
<dbReference type="GO" id="GO:0009897">
    <property type="term" value="C:external side of plasma membrane"/>
    <property type="evidence" value="ECO:0007669"/>
    <property type="project" value="TreeGrafter"/>
</dbReference>
<evidence type="ECO:0000256" key="4">
    <source>
        <dbReference type="SAM" id="MobiDB-lite"/>
    </source>
</evidence>
<evidence type="ECO:0000259" key="6">
    <source>
        <dbReference type="PROSITE" id="PS50835"/>
    </source>
</evidence>
<evidence type="ECO:0000313" key="7">
    <source>
        <dbReference type="Ensembl" id="ENSSVLP00005018222.1"/>
    </source>
</evidence>
<dbReference type="InterPro" id="IPR007110">
    <property type="entry name" value="Ig-like_dom"/>
</dbReference>
<dbReference type="SUPFAM" id="SSF48726">
    <property type="entry name" value="Immunoglobulin"/>
    <property type="match status" value="1"/>
</dbReference>
<evidence type="ECO:0000256" key="1">
    <source>
        <dbReference type="ARBA" id="ARBA00022729"/>
    </source>
</evidence>
<dbReference type="InterPro" id="IPR036179">
    <property type="entry name" value="Ig-like_dom_sf"/>
</dbReference>
<dbReference type="InterPro" id="IPR050488">
    <property type="entry name" value="Ig_Fc_receptor"/>
</dbReference>
<dbReference type="OrthoDB" id="8941709at2759"/>
<keyword evidence="8" id="KW-1185">Reference proteome</keyword>
<dbReference type="GO" id="GO:0007166">
    <property type="term" value="P:cell surface receptor signaling pathway"/>
    <property type="evidence" value="ECO:0007669"/>
    <property type="project" value="TreeGrafter"/>
</dbReference>
<organism evidence="7 8">
    <name type="scientific">Sciurus vulgaris</name>
    <name type="common">Eurasian red squirrel</name>
    <dbReference type="NCBI Taxonomy" id="55149"/>
    <lineage>
        <taxon>Eukaryota</taxon>
        <taxon>Metazoa</taxon>
        <taxon>Chordata</taxon>
        <taxon>Craniata</taxon>
        <taxon>Vertebrata</taxon>
        <taxon>Euteleostomi</taxon>
        <taxon>Mammalia</taxon>
        <taxon>Eutheria</taxon>
        <taxon>Euarchontoglires</taxon>
        <taxon>Glires</taxon>
        <taxon>Rodentia</taxon>
        <taxon>Sciuromorpha</taxon>
        <taxon>Sciuridae</taxon>
        <taxon>Sciurinae</taxon>
        <taxon>Sciurini</taxon>
        <taxon>Sciurus</taxon>
    </lineage>
</organism>
<keyword evidence="2" id="KW-1015">Disulfide bond</keyword>
<feature type="domain" description="Ig-like" evidence="6">
    <location>
        <begin position="70"/>
        <end position="164"/>
    </location>
</feature>
<dbReference type="InterPro" id="IPR013783">
    <property type="entry name" value="Ig-like_fold"/>
</dbReference>
<reference evidence="7" key="3">
    <citation type="submission" date="2025-09" db="UniProtKB">
        <authorList>
            <consortium name="Ensembl"/>
        </authorList>
    </citation>
    <scope>IDENTIFICATION</scope>
</reference>
<dbReference type="SMART" id="SM00409">
    <property type="entry name" value="IG"/>
    <property type="match status" value="1"/>
</dbReference>
<dbReference type="PANTHER" id="PTHR11481">
    <property type="entry name" value="IMMUNOGLOBULIN FC RECEPTOR"/>
    <property type="match status" value="1"/>
</dbReference>
<keyword evidence="3" id="KW-0393">Immunoglobulin domain</keyword>
<dbReference type="FunFam" id="2.60.40.10:FF:000217">
    <property type="entry name" value="High affinity immunoglobulin gamma Fc receptor I"/>
    <property type="match status" value="1"/>
</dbReference>
<dbReference type="Gene3D" id="2.60.40.10">
    <property type="entry name" value="Immunoglobulins"/>
    <property type="match status" value="1"/>
</dbReference>
<dbReference type="Proteomes" id="UP000694564">
    <property type="component" value="Chromosome 1"/>
</dbReference>
<sequence length="260" mass="28298">MKLGCVPMAWVLYIPSALLWAANLLVAASFETLRCEGPISTEESDCHMDDDLNDPRESDFQVKGYTFSEPFHLIVSYDWLILQGPAAPIFEGDPLVLRCRAWQDWPLTQITFYRDGSALGPPGPNREFSIAVVQEADSGHYHCSAIFRSPGPGSPETASTVAITVQGPSRSATSPTLNPASQKPAAPETTSTEPPGSPPPLSTPSSEHPGFSSPDPHLHHQMSILLKLMQDVRALLGHLVIELRDLSGHLKPKTTKFPVK</sequence>
<proteinExistence type="predicted"/>
<dbReference type="Pfam" id="PF13895">
    <property type="entry name" value="Ig_2"/>
    <property type="match status" value="1"/>
</dbReference>
<keyword evidence="1 5" id="KW-0732">Signal</keyword>
<reference evidence="7" key="2">
    <citation type="submission" date="2025-08" db="UniProtKB">
        <authorList>
            <consortium name="Ensembl"/>
        </authorList>
    </citation>
    <scope>IDENTIFICATION</scope>
</reference>
<feature type="compositionally biased region" description="Polar residues" evidence="4">
    <location>
        <begin position="167"/>
        <end position="181"/>
    </location>
</feature>
<dbReference type="PROSITE" id="PS50835">
    <property type="entry name" value="IG_LIKE"/>
    <property type="match status" value="1"/>
</dbReference>
<dbReference type="PANTHER" id="PTHR11481:SF71">
    <property type="entry name" value="FC RECEPTOR-LIKE A"/>
    <property type="match status" value="1"/>
</dbReference>
<gene>
    <name evidence="7" type="primary">FCRLA</name>
</gene>
<dbReference type="GO" id="GO:0004888">
    <property type="term" value="F:transmembrane signaling receptor activity"/>
    <property type="evidence" value="ECO:0007669"/>
    <property type="project" value="TreeGrafter"/>
</dbReference>
<feature type="chain" id="PRO_5034813732" evidence="5">
    <location>
        <begin position="28"/>
        <end position="260"/>
    </location>
</feature>
<dbReference type="GO" id="GO:0006955">
    <property type="term" value="P:immune response"/>
    <property type="evidence" value="ECO:0007669"/>
    <property type="project" value="TreeGrafter"/>
</dbReference>
<protein>
    <submittedName>
        <fullName evidence="7">Fc receptor like A</fullName>
    </submittedName>
</protein>
<dbReference type="AlphaFoldDB" id="A0A8D2D1T4"/>
<evidence type="ECO:0000256" key="3">
    <source>
        <dbReference type="ARBA" id="ARBA00023319"/>
    </source>
</evidence>
<dbReference type="Ensembl" id="ENSSVLT00005020280.1">
    <property type="protein sequence ID" value="ENSSVLP00005018222.1"/>
    <property type="gene ID" value="ENSSVLG00005014309.1"/>
</dbReference>
<feature type="region of interest" description="Disordered" evidence="4">
    <location>
        <begin position="167"/>
        <end position="216"/>
    </location>
</feature>
<evidence type="ECO:0000256" key="2">
    <source>
        <dbReference type="ARBA" id="ARBA00023157"/>
    </source>
</evidence>
<accession>A0A8D2D1T4</accession>
<name>A0A8D2D1T4_SCIVU</name>
<feature type="signal peptide" evidence="5">
    <location>
        <begin position="1"/>
        <end position="27"/>
    </location>
</feature>